<sequence length="637" mass="71302">VHFDLPMTPLELEIYHQIKNVIGVNPAFYEYVLMIDADTVVMPDSLNRMVRSMLHDVKIMGLCGETQLANAKSSWITMMQVYEYFISHHLTKAFESLFGSVTCLPGCFCMYRIRSVDGRPLLVSKEIIKEYSENTVETLHMKNLLHLGEDRYLTTLMLKHFPYFKNKFNSEAMCMTNAPDSWKVLMSQRRRWINSTVHNLFELVFLPQMCGFCCFSMRFVVFIDLISTIIMPATMVYLLYLVYQLTNPDSTTSYISLYLLAGIYGMQAMIFILKRQWQHIGWMIVYLLAIPFFTFLLPVYSFWHFDDFSWGNTRMVVGESGRKHMYVVDNEKFDTSTIPMRKWSDYEQELVWDTRTPSQYGSDVGSRQGAAMGVPRPGSAVGNYPKSMSNAFQGGVMGNAYANSNTASVYMDSGFGYNSNSAANMTIRGAMPLVGNTAMMGVPGMPTASGRATPVIGSPSQHVYSGDTYDVMSYAAGPSPPIPQADYSAAFGMPGTMPPAYDPRTSQMMVSHNSPMTPMMMPSYTGQQMMMPQRAASPATMGGMPDYFVQGNGAMMYGGQLQQQQQQMMMMGGGVSDEAIANQVSNIIATADLMTTSKKLVREQLARDIGLSPEETKARQAFINACINSELSKRTGS</sequence>
<reference evidence="1" key="1">
    <citation type="submission" date="2022-07" db="EMBL/GenBank/DDBJ databases">
        <title>Phylogenomic reconstructions and comparative analyses of Kickxellomycotina fungi.</title>
        <authorList>
            <person name="Reynolds N.K."/>
            <person name="Stajich J.E."/>
            <person name="Barry K."/>
            <person name="Grigoriev I.V."/>
            <person name="Crous P."/>
            <person name="Smith M.E."/>
        </authorList>
    </citation>
    <scope>NUCLEOTIDE SEQUENCE</scope>
    <source>
        <strain evidence="1">Benny 63K</strain>
    </source>
</reference>
<gene>
    <name evidence="1" type="ORF">LPJ66_008599</name>
</gene>
<evidence type="ECO:0000313" key="1">
    <source>
        <dbReference type="EMBL" id="KAJ1888401.1"/>
    </source>
</evidence>
<keyword evidence="2" id="KW-1185">Reference proteome</keyword>
<evidence type="ECO:0000313" key="2">
    <source>
        <dbReference type="Proteomes" id="UP001150581"/>
    </source>
</evidence>
<dbReference type="EMBL" id="JANBPG010001763">
    <property type="protein sequence ID" value="KAJ1888401.1"/>
    <property type="molecule type" value="Genomic_DNA"/>
</dbReference>
<accession>A0ACC1IDT3</accession>
<name>A0ACC1IDT3_9FUNG</name>
<comment type="caution">
    <text evidence="1">The sequence shown here is derived from an EMBL/GenBank/DDBJ whole genome shotgun (WGS) entry which is preliminary data.</text>
</comment>
<organism evidence="1 2">
    <name type="scientific">Kickxella alabastrina</name>
    <dbReference type="NCBI Taxonomy" id="61397"/>
    <lineage>
        <taxon>Eukaryota</taxon>
        <taxon>Fungi</taxon>
        <taxon>Fungi incertae sedis</taxon>
        <taxon>Zoopagomycota</taxon>
        <taxon>Kickxellomycotina</taxon>
        <taxon>Kickxellomycetes</taxon>
        <taxon>Kickxellales</taxon>
        <taxon>Kickxellaceae</taxon>
        <taxon>Kickxella</taxon>
    </lineage>
</organism>
<protein>
    <submittedName>
        <fullName evidence="1">Uncharacterized protein</fullName>
    </submittedName>
</protein>
<dbReference type="Proteomes" id="UP001150581">
    <property type="component" value="Unassembled WGS sequence"/>
</dbReference>
<proteinExistence type="predicted"/>
<feature type="non-terminal residue" evidence="1">
    <location>
        <position position="1"/>
    </location>
</feature>